<sequence>MPKPIFCLLICQTSKFVYLKDCVIKMRYSIKEYVNVYSLNDPRSREEVKDICFLK</sequence>
<name>R0KZ04_NOSB1</name>
<dbReference type="OrthoDB" id="2192581at2759"/>
<evidence type="ECO:0000313" key="2">
    <source>
        <dbReference type="Proteomes" id="UP000016927"/>
    </source>
</evidence>
<accession>R0KZ04</accession>
<organism evidence="1 2">
    <name type="scientific">Nosema bombycis (strain CQ1 / CVCC 102059)</name>
    <name type="common">Microsporidian parasite</name>
    <name type="synonym">Pebrine of silkworm</name>
    <dbReference type="NCBI Taxonomy" id="578461"/>
    <lineage>
        <taxon>Eukaryota</taxon>
        <taxon>Fungi</taxon>
        <taxon>Fungi incertae sedis</taxon>
        <taxon>Microsporidia</taxon>
        <taxon>Nosematidae</taxon>
        <taxon>Nosema</taxon>
    </lineage>
</organism>
<evidence type="ECO:0000313" key="1">
    <source>
        <dbReference type="EMBL" id="EOB15407.1"/>
    </source>
</evidence>
<dbReference type="Proteomes" id="UP000016927">
    <property type="component" value="Unassembled WGS sequence"/>
</dbReference>
<proteinExistence type="predicted"/>
<dbReference type="VEuPathDB" id="MicrosporidiaDB:NBO_4g0035"/>
<keyword evidence="2" id="KW-1185">Reference proteome</keyword>
<protein>
    <submittedName>
        <fullName evidence="1">Uncharacterized protein</fullName>
    </submittedName>
</protein>
<dbReference type="EMBL" id="KB908912">
    <property type="protein sequence ID" value="EOB15407.1"/>
    <property type="molecule type" value="Genomic_DNA"/>
</dbReference>
<dbReference type="HOGENOM" id="CLU_3032961_0_0_1"/>
<reference evidence="1 2" key="1">
    <citation type="journal article" date="2013" name="BMC Genomics">
        <title>Comparative genomics of parasitic silkworm microsporidia reveal an association between genome expansion and host adaptation.</title>
        <authorList>
            <person name="Pan G."/>
            <person name="Xu J."/>
            <person name="Li T."/>
            <person name="Xia Q."/>
            <person name="Liu S.L."/>
            <person name="Zhang G."/>
            <person name="Li S."/>
            <person name="Li C."/>
            <person name="Liu H."/>
            <person name="Yang L."/>
            <person name="Liu T."/>
            <person name="Zhang X."/>
            <person name="Wu Z."/>
            <person name="Fan W."/>
            <person name="Dang X."/>
            <person name="Xiang H."/>
            <person name="Tao M."/>
            <person name="Li Y."/>
            <person name="Hu J."/>
            <person name="Li Z."/>
            <person name="Lin L."/>
            <person name="Luo J."/>
            <person name="Geng L."/>
            <person name="Wang L."/>
            <person name="Long M."/>
            <person name="Wan Y."/>
            <person name="He N."/>
            <person name="Zhang Z."/>
            <person name="Lu C."/>
            <person name="Keeling P.J."/>
            <person name="Wang J."/>
            <person name="Xiang Z."/>
            <person name="Zhou Z."/>
        </authorList>
    </citation>
    <scope>NUCLEOTIDE SEQUENCE [LARGE SCALE GENOMIC DNA]</scope>
    <source>
        <strain evidence="2">CQ1 / CVCC 102059</strain>
    </source>
</reference>
<gene>
    <name evidence="1" type="ORF">NBO_4g0035</name>
</gene>
<dbReference type="AlphaFoldDB" id="R0KZ04"/>